<reference evidence="13 14" key="1">
    <citation type="journal article" date="2024" name="Chem. Sci.">
        <title>Discovery of megapolipeptins by genome mining of a Burkholderiales bacteria collection.</title>
        <authorList>
            <person name="Paulo B.S."/>
            <person name="Recchia M.J.J."/>
            <person name="Lee S."/>
            <person name="Fergusson C.H."/>
            <person name="Romanowski S.B."/>
            <person name="Hernandez A."/>
            <person name="Krull N."/>
            <person name="Liu D.Y."/>
            <person name="Cavanagh H."/>
            <person name="Bos A."/>
            <person name="Gray C.A."/>
            <person name="Murphy B.T."/>
            <person name="Linington R.G."/>
            <person name="Eustaquio A.S."/>
        </authorList>
    </citation>
    <scope>NUCLEOTIDE SEQUENCE [LARGE SCALE GENOMIC DNA]</scope>
    <source>
        <strain evidence="13 14">RL17-351-BIE-A</strain>
    </source>
</reference>
<evidence type="ECO:0000256" key="10">
    <source>
        <dbReference type="ARBA" id="ARBA00023237"/>
    </source>
</evidence>
<evidence type="ECO:0000256" key="4">
    <source>
        <dbReference type="ARBA" id="ARBA00022452"/>
    </source>
</evidence>
<evidence type="ECO:0000256" key="8">
    <source>
        <dbReference type="ARBA" id="ARBA00023114"/>
    </source>
</evidence>
<comment type="subcellular location">
    <subcellularLocation>
        <location evidence="1">Cell outer membrane</location>
        <topology evidence="1">Multi-pass membrane protein</topology>
    </subcellularLocation>
</comment>
<evidence type="ECO:0000313" key="14">
    <source>
        <dbReference type="Proteomes" id="UP001629274"/>
    </source>
</evidence>
<evidence type="ECO:0000256" key="3">
    <source>
        <dbReference type="ARBA" id="ARBA00022448"/>
    </source>
</evidence>
<feature type="chain" id="PRO_5045774337" evidence="11">
    <location>
        <begin position="21"/>
        <end position="370"/>
    </location>
</feature>
<evidence type="ECO:0000256" key="6">
    <source>
        <dbReference type="ARBA" id="ARBA00022729"/>
    </source>
</evidence>
<dbReference type="InterPro" id="IPR023614">
    <property type="entry name" value="Porin_dom_sf"/>
</dbReference>
<keyword evidence="3" id="KW-0813">Transport</keyword>
<keyword evidence="6 11" id="KW-0732">Signal</keyword>
<keyword evidence="9" id="KW-0472">Membrane</keyword>
<evidence type="ECO:0000256" key="9">
    <source>
        <dbReference type="ARBA" id="ARBA00023136"/>
    </source>
</evidence>
<dbReference type="Pfam" id="PF13609">
    <property type="entry name" value="Porin_4"/>
    <property type="match status" value="1"/>
</dbReference>
<dbReference type="PRINTS" id="PR00184">
    <property type="entry name" value="NEISSPPORIN"/>
</dbReference>
<dbReference type="PANTHER" id="PTHR34501">
    <property type="entry name" value="PROTEIN YDDL-RELATED"/>
    <property type="match status" value="1"/>
</dbReference>
<feature type="domain" description="Porin" evidence="12">
    <location>
        <begin position="8"/>
        <end position="338"/>
    </location>
</feature>
<dbReference type="InterPro" id="IPR001702">
    <property type="entry name" value="Porin_Gram-ve"/>
</dbReference>
<feature type="signal peptide" evidence="11">
    <location>
        <begin position="1"/>
        <end position="20"/>
    </location>
</feature>
<dbReference type="PANTHER" id="PTHR34501:SF9">
    <property type="entry name" value="MAJOR OUTER MEMBRANE PROTEIN P.IA"/>
    <property type="match status" value="1"/>
</dbReference>
<evidence type="ECO:0000256" key="5">
    <source>
        <dbReference type="ARBA" id="ARBA00022692"/>
    </source>
</evidence>
<dbReference type="CDD" id="cd00342">
    <property type="entry name" value="gram_neg_porins"/>
    <property type="match status" value="1"/>
</dbReference>
<name>A0ABW9BH87_9BURK</name>
<evidence type="ECO:0000259" key="12">
    <source>
        <dbReference type="Pfam" id="PF13609"/>
    </source>
</evidence>
<proteinExistence type="predicted"/>
<evidence type="ECO:0000313" key="13">
    <source>
        <dbReference type="EMBL" id="MFM0239762.1"/>
    </source>
</evidence>
<keyword evidence="14" id="KW-1185">Reference proteome</keyword>
<dbReference type="InterPro" id="IPR050298">
    <property type="entry name" value="Gram-neg_bact_OMP"/>
</dbReference>
<dbReference type="Gene3D" id="2.40.160.10">
    <property type="entry name" value="Porin"/>
    <property type="match status" value="1"/>
</dbReference>
<dbReference type="SUPFAM" id="SSF56935">
    <property type="entry name" value="Porins"/>
    <property type="match status" value="1"/>
</dbReference>
<dbReference type="EMBL" id="JAQQDR010000005">
    <property type="protein sequence ID" value="MFM0239762.1"/>
    <property type="molecule type" value="Genomic_DNA"/>
</dbReference>
<dbReference type="PRINTS" id="PR00182">
    <property type="entry name" value="ECOLNEIPORIN"/>
</dbReference>
<keyword evidence="10" id="KW-0998">Cell outer membrane</keyword>
<sequence>MKKFLIVLAAIFGVSGSAMAQGSVTLYGLISAGLQYSNNQGGHSSWQMASGTMQPSRWGIKGSEDLGGGLKAIFTLENGFNVMNGTLMQNGREFGRQAYIGLSSNTWGTVTFGRQYDEMVTLCGFSSECQFASTAAHIGDSDNVFDTFRINNAIQYKTPQYRGLQAEGLYGFSNDPGGFSNNNAYSAAVQYRTGQFSAGAAFLLINRPNAATNTNGAIVSDYGYTSPFVTNPATQSGVLKQRVFGIGGAYSFGTTNVSALYTNVLFDYLDASRLSLQNYEVSLTHYVRPDLMLGLAYIFTTGQYHPQGDSPKYHQVNVGIDYFLSKRTDLYLAGSYQRAAGDAKNAEIYLLSPSTTRSQVFAVAGIRHSF</sequence>
<keyword evidence="4" id="KW-1134">Transmembrane beta strand</keyword>
<dbReference type="Proteomes" id="UP001629274">
    <property type="component" value="Unassembled WGS sequence"/>
</dbReference>
<protein>
    <submittedName>
        <fullName evidence="13">Porin</fullName>
    </submittedName>
</protein>
<accession>A0ABW9BH87</accession>
<dbReference type="InterPro" id="IPR002299">
    <property type="entry name" value="Porin_Neis"/>
</dbReference>
<keyword evidence="5" id="KW-0812">Transmembrane</keyword>
<evidence type="ECO:0000256" key="11">
    <source>
        <dbReference type="SAM" id="SignalP"/>
    </source>
</evidence>
<dbReference type="RefSeq" id="WP_408263442.1">
    <property type="nucleotide sequence ID" value="NZ_JAQQCK010000012.1"/>
</dbReference>
<keyword evidence="8" id="KW-0626">Porin</keyword>
<organism evidence="13 14">
    <name type="scientific">Paraburkholderia phytofirmans</name>
    <dbReference type="NCBI Taxonomy" id="261302"/>
    <lineage>
        <taxon>Bacteria</taxon>
        <taxon>Pseudomonadati</taxon>
        <taxon>Pseudomonadota</taxon>
        <taxon>Betaproteobacteria</taxon>
        <taxon>Burkholderiales</taxon>
        <taxon>Burkholderiaceae</taxon>
        <taxon>Paraburkholderia</taxon>
    </lineage>
</organism>
<comment type="caution">
    <text evidence="13">The sequence shown here is derived from an EMBL/GenBank/DDBJ whole genome shotgun (WGS) entry which is preliminary data.</text>
</comment>
<evidence type="ECO:0000256" key="2">
    <source>
        <dbReference type="ARBA" id="ARBA00011233"/>
    </source>
</evidence>
<dbReference type="InterPro" id="IPR033900">
    <property type="entry name" value="Gram_neg_porin_domain"/>
</dbReference>
<keyword evidence="7" id="KW-0406">Ion transport</keyword>
<evidence type="ECO:0000256" key="7">
    <source>
        <dbReference type="ARBA" id="ARBA00023065"/>
    </source>
</evidence>
<evidence type="ECO:0000256" key="1">
    <source>
        <dbReference type="ARBA" id="ARBA00004571"/>
    </source>
</evidence>
<gene>
    <name evidence="13" type="ORF">PQR03_16660</name>
</gene>
<comment type="subunit">
    <text evidence="2">Homotrimer.</text>
</comment>